<evidence type="ECO:0000313" key="2">
    <source>
        <dbReference type="Proteomes" id="UP000077603"/>
    </source>
</evidence>
<accession>A0A172Y8Z5</accession>
<protein>
    <submittedName>
        <fullName evidence="1">Uncharacterized protein</fullName>
    </submittedName>
</protein>
<dbReference type="OrthoDB" id="7268348at2"/>
<reference evidence="1 2" key="1">
    <citation type="journal article" date="2014" name="Genome Announc.">
        <title>Genome Sequence of a Promising Hydrogen-Producing Facultative Anaerobic Bacterium, Brevundimonas naejangsanensis Strain B1.</title>
        <authorList>
            <person name="Su H."/>
            <person name="Zhang T."/>
            <person name="Bao M."/>
            <person name="Jiang Y."/>
            <person name="Wang Y."/>
            <person name="Tan T."/>
        </authorList>
    </citation>
    <scope>NUCLEOTIDE SEQUENCE [LARGE SCALE GENOMIC DNA]</scope>
    <source>
        <strain evidence="1 2">B1</strain>
    </source>
</reference>
<dbReference type="eggNOG" id="COG1605">
    <property type="taxonomic scope" value="Bacteria"/>
</dbReference>
<dbReference type="Proteomes" id="UP000077603">
    <property type="component" value="Chromosome"/>
</dbReference>
<dbReference type="EMBL" id="CP015614">
    <property type="protein sequence ID" value="ANF55684.1"/>
    <property type="molecule type" value="Genomic_DNA"/>
</dbReference>
<sequence>MLIEPPADEERLSLERAVAEAARARLAAGPRGSVDGDAIALRAILSGMSLSEKAAVRAVLGRLEAADGRPLIACGALSQVLAADRWGLAARPMSEADQALFAVRDGAARKTRALIDLSARPWWGRLLALPMLKVIAALPDDATGAPRALMVGTEAPGPTGDDRTFWVTDSAWPDARIVEALSQAGLAAEFLSGGGGLKLFVLTGYVQAEDIRLDGAPGGLTGVIGAAPVF</sequence>
<evidence type="ECO:0000313" key="1">
    <source>
        <dbReference type="EMBL" id="ANF55684.1"/>
    </source>
</evidence>
<name>A0A172Y8Z5_9CAUL</name>
<gene>
    <name evidence="1" type="ORF">DA69_13635</name>
</gene>
<dbReference type="STRING" id="588932.DA69_13635"/>
<keyword evidence="2" id="KW-1185">Reference proteome</keyword>
<proteinExistence type="predicted"/>
<dbReference type="KEGG" id="bne:DA69_13635"/>
<organism evidence="1 2">
    <name type="scientific">Brevundimonas naejangsanensis</name>
    <dbReference type="NCBI Taxonomy" id="588932"/>
    <lineage>
        <taxon>Bacteria</taxon>
        <taxon>Pseudomonadati</taxon>
        <taxon>Pseudomonadota</taxon>
        <taxon>Alphaproteobacteria</taxon>
        <taxon>Caulobacterales</taxon>
        <taxon>Caulobacteraceae</taxon>
        <taxon>Brevundimonas</taxon>
    </lineage>
</organism>
<dbReference type="AlphaFoldDB" id="A0A172Y8Z5"/>
<dbReference type="RefSeq" id="WP_025976641.1">
    <property type="nucleotide sequence ID" value="NZ_CP015614.1"/>
</dbReference>